<dbReference type="InterPro" id="IPR041677">
    <property type="entry name" value="DNA2/NAM7_AAA_11"/>
</dbReference>
<dbReference type="InterPro" id="IPR027417">
    <property type="entry name" value="P-loop_NTPase"/>
</dbReference>
<keyword evidence="6" id="KW-0479">Metal-binding</keyword>
<dbReference type="GO" id="GO:0005737">
    <property type="term" value="C:cytoplasm"/>
    <property type="evidence" value="ECO:0007669"/>
    <property type="project" value="InterPro"/>
</dbReference>
<dbReference type="InterPro" id="IPR041679">
    <property type="entry name" value="DNA2/NAM7-like_C"/>
</dbReference>
<dbReference type="Pfam" id="PF13086">
    <property type="entry name" value="AAA_11"/>
    <property type="match status" value="2"/>
</dbReference>
<keyword evidence="7" id="KW-0175">Coiled coil</keyword>
<feature type="region of interest" description="C4" evidence="6">
    <location>
        <begin position="67"/>
        <end position="97"/>
    </location>
</feature>
<evidence type="ECO:0000256" key="3">
    <source>
        <dbReference type="ARBA" id="ARBA00022806"/>
    </source>
</evidence>
<feature type="region of interest" description="C3H" evidence="6">
    <location>
        <begin position="7"/>
        <end position="39"/>
    </location>
</feature>
<keyword evidence="10" id="KW-1185">Reference proteome</keyword>
<sequence>MSLRPRCETCGADDLATTLIRCRNCGAVHCNRPEATPSHIIGHLQATGHTEIAPITTCHLQEDDFVCTSCGERTIWMLGYLPLLENECQGFICCAACSTRYSEQCAVDQWRKLADTCISPFLFPGLDDDLAPQPPIISSEGTQLDQLSGAYSALYYLPSDLPAFDMSAYNGPFFTQQGLADLQPVESDTVPLTAVDQYEQSLDEYLENVRAKANRTRALERERRKQDDQAEKARLQLFLGAMLKIDTHLTPLTSRVLTNRNTPGIVLWLTLNRLKYNIDFEIERKGTGGALSVLPKSPSAKLIFKYAARQRLHYFHYFLPIMAHERFAQAEQAEKEFLVVQTVQYRTSVAEKKMTYDKTRGGQLTSEDNWEILVQIPVSRDHKMKVYPSDRFVLSATDLPSEVIEELQDSDFAVDRYTRTIGIPVICSKMRGDVAHFILDLNCCKSTIPKFFLTRSLNEPCDRDILLNAETVSYKFTENARLDQPLKHKYFQPNVPVIYELARIDNDASFQRACAAIYHLAAYTPLLKSYFFSDTWLRFLQCSFTLIHKPGLDKTEKVEKNQCASFAPLIRYLLLGDLDLASAYVAMTRKELVTEDGHFNLDSESTIYEGLCLGVPIAFNNQYYMQHDLKLDPVSIMRLYNLRDLSQESKQASPPDLRKMKSMETLVLGGERDPFSVMPVPHGDDETIPDSVPTEYYRATFFDRAQNQDQDQGRLLSPEIGISTVISSARRIMIRSLREKKSVTALINKLNAHLFECSGKALNESQQRSIDHALSAPISLIQGPPGCGKSFVAASLAWALNRAYSDEKLGRRGKILICCPSNPACDSISLALLKYCGNLKLLRVLSRAREHIFTFQGTTCPEVDKLALNQLVIAGLNRFNSADTPCSPLVPDLREFVPKVTSSLVSTALGRVDRSAKFVVDHEGSDISGAEKLLDKIERHLIDEADVVITTCITSYDLRLINKQFDAVIIDECTQSLEPESLCAIGHGCQHVVLIGDHKQLGPTLYTLEARRVKYNRSLYERLMALGMSAHTLTVQYRMHPALCSFSSQMFYDGQISSGVQVSDRTLVRRPGVGIKPFPWPNGERPTFFWHVVGTQEFGGSSSYKNSAELNIVFQLVQRLNQCFRCPSASPDDETDCYSIGVITPYDYQRSATRDELMSPGRDYSNVEVDSVDAFQGREKDIVILSTVRSANDGSIGFLSDTRRLNVAITRARYSMIVVGNALHLSQDSTWRDFILHFHEHGALVEGDDIDDLKPLGFDTLNKITNRKKPN</sequence>
<keyword evidence="6" id="KW-0862">Zinc</keyword>
<dbReference type="SUPFAM" id="SSF57850">
    <property type="entry name" value="RING/U-box"/>
    <property type="match status" value="1"/>
</dbReference>
<dbReference type="PANTHER" id="PTHR10887">
    <property type="entry name" value="DNA2/NAM7 HELICASE FAMILY"/>
    <property type="match status" value="1"/>
</dbReference>
<comment type="catalytic activity">
    <reaction evidence="5">
        <text>ATP + H2O = ADP + phosphate + H(+)</text>
        <dbReference type="Rhea" id="RHEA:13065"/>
        <dbReference type="ChEBI" id="CHEBI:15377"/>
        <dbReference type="ChEBI" id="CHEBI:15378"/>
        <dbReference type="ChEBI" id="CHEBI:30616"/>
        <dbReference type="ChEBI" id="CHEBI:43474"/>
        <dbReference type="ChEBI" id="CHEBI:456216"/>
        <dbReference type="EC" id="3.6.4.12"/>
    </reaction>
    <physiologicalReaction direction="left-to-right" evidence="5">
        <dbReference type="Rhea" id="RHEA:13066"/>
    </physiologicalReaction>
</comment>
<dbReference type="GO" id="GO:0005694">
    <property type="term" value="C:chromosome"/>
    <property type="evidence" value="ECO:0007669"/>
    <property type="project" value="UniProtKB-ARBA"/>
</dbReference>
<dbReference type="AlphaFoldDB" id="A0A4Z1SN03"/>
<dbReference type="FunFam" id="3.40.50.300:FF:000326">
    <property type="entry name" value="P-loop containing nucleoside triphosphate hydrolase"/>
    <property type="match status" value="1"/>
</dbReference>
<evidence type="ECO:0000256" key="7">
    <source>
        <dbReference type="SAM" id="Coils"/>
    </source>
</evidence>
<comment type="caution">
    <text evidence="6">Lacks conserved residue(s) required for the propagation of feature annotation.</text>
</comment>
<proteinExistence type="predicted"/>
<dbReference type="PROSITE" id="PS51997">
    <property type="entry name" value="UPF1_CH_RICH"/>
    <property type="match status" value="1"/>
</dbReference>
<dbReference type="GO" id="GO:0005524">
    <property type="term" value="F:ATP binding"/>
    <property type="evidence" value="ECO:0007669"/>
    <property type="project" value="UniProtKB-KW"/>
</dbReference>
<protein>
    <submittedName>
        <fullName evidence="9">Regulator of nonsense transcripts 1-like protein</fullName>
    </submittedName>
</protein>
<dbReference type="SMART" id="SM00487">
    <property type="entry name" value="DEXDc"/>
    <property type="match status" value="1"/>
</dbReference>
<dbReference type="VEuPathDB" id="GiardiaDB:GMRT_10064"/>
<dbReference type="PANTHER" id="PTHR10887:SF341">
    <property type="entry name" value="NFX1-TYPE ZINC FINGER-CONTAINING PROTEIN 1"/>
    <property type="match status" value="1"/>
</dbReference>
<keyword evidence="3" id="KW-0347">Helicase</keyword>
<keyword evidence="4" id="KW-0067">ATP-binding</keyword>
<evidence type="ECO:0000313" key="9">
    <source>
        <dbReference type="EMBL" id="TNJ27086.1"/>
    </source>
</evidence>
<evidence type="ECO:0000313" key="10">
    <source>
        <dbReference type="Proteomes" id="UP000315496"/>
    </source>
</evidence>
<gene>
    <name evidence="9" type="ORF">GMRT_10064</name>
</gene>
<organism evidence="9 10">
    <name type="scientific">Giardia muris</name>
    <dbReference type="NCBI Taxonomy" id="5742"/>
    <lineage>
        <taxon>Eukaryota</taxon>
        <taxon>Metamonada</taxon>
        <taxon>Diplomonadida</taxon>
        <taxon>Hexamitidae</taxon>
        <taxon>Giardiinae</taxon>
        <taxon>Giardia</taxon>
    </lineage>
</organism>
<dbReference type="Proteomes" id="UP000315496">
    <property type="component" value="Chromosome 4"/>
</dbReference>
<dbReference type="InterPro" id="IPR014001">
    <property type="entry name" value="Helicase_ATP-bd"/>
</dbReference>
<reference evidence="9 10" key="1">
    <citation type="submission" date="2019-05" db="EMBL/GenBank/DDBJ databases">
        <title>The compact genome of Giardia muris reveals important steps in the evolution of intestinal protozoan parasites.</title>
        <authorList>
            <person name="Xu F."/>
            <person name="Jimenez-Gonzalez A."/>
            <person name="Einarsson E."/>
            <person name="Astvaldsson A."/>
            <person name="Peirasmaki D."/>
            <person name="Eckmann L."/>
            <person name="Andersson J.O."/>
            <person name="Svard S.G."/>
            <person name="Jerlstrom-Hultqvist J."/>
        </authorList>
    </citation>
    <scope>NUCLEOTIDE SEQUENCE [LARGE SCALE GENOMIC DNA]</scope>
    <source>
        <strain evidence="9 10">Roberts-Thomson</strain>
    </source>
</reference>
<dbReference type="Gene3D" id="3.40.50.300">
    <property type="entry name" value="P-loop containing nucleotide triphosphate hydrolases"/>
    <property type="match status" value="2"/>
</dbReference>
<evidence type="ECO:0000256" key="2">
    <source>
        <dbReference type="ARBA" id="ARBA00022801"/>
    </source>
</evidence>
<comment type="caution">
    <text evidence="9">The sequence shown here is derived from an EMBL/GenBank/DDBJ whole genome shotgun (WGS) entry which is preliminary data.</text>
</comment>
<evidence type="ECO:0000259" key="8">
    <source>
        <dbReference type="PROSITE" id="PS51997"/>
    </source>
</evidence>
<dbReference type="CDD" id="cd18808">
    <property type="entry name" value="SF1_C_Upf1"/>
    <property type="match status" value="1"/>
</dbReference>
<dbReference type="GO" id="GO:0016787">
    <property type="term" value="F:hydrolase activity"/>
    <property type="evidence" value="ECO:0007669"/>
    <property type="project" value="UniProtKB-KW"/>
</dbReference>
<accession>A0A4Z1SN03</accession>
<dbReference type="SUPFAM" id="SSF52540">
    <property type="entry name" value="P-loop containing nucleoside triphosphate hydrolases"/>
    <property type="match status" value="1"/>
</dbReference>
<evidence type="ECO:0000256" key="6">
    <source>
        <dbReference type="PROSITE-ProRule" id="PRU01341"/>
    </source>
</evidence>
<dbReference type="GO" id="GO:0031048">
    <property type="term" value="P:regulatory ncRNA-mediated heterochromatin formation"/>
    <property type="evidence" value="ECO:0007669"/>
    <property type="project" value="TreeGrafter"/>
</dbReference>
<keyword evidence="1" id="KW-0547">Nucleotide-binding</keyword>
<dbReference type="GO" id="GO:0003678">
    <property type="term" value="F:DNA helicase activity"/>
    <property type="evidence" value="ECO:0007669"/>
    <property type="project" value="UniProtKB-EC"/>
</dbReference>
<dbReference type="EMBL" id="VDLU01000004">
    <property type="protein sequence ID" value="TNJ27086.1"/>
    <property type="molecule type" value="Genomic_DNA"/>
</dbReference>
<feature type="coiled-coil region" evidence="7">
    <location>
        <begin position="195"/>
        <end position="236"/>
    </location>
</feature>
<keyword evidence="2" id="KW-0378">Hydrolase</keyword>
<dbReference type="GO" id="GO:0000184">
    <property type="term" value="P:nuclear-transcribed mRNA catabolic process, nonsense-mediated decay"/>
    <property type="evidence" value="ECO:0007669"/>
    <property type="project" value="InterPro"/>
</dbReference>
<dbReference type="InterPro" id="IPR018999">
    <property type="entry name" value="UPF1_CH/ZBD"/>
</dbReference>
<dbReference type="OrthoDB" id="6513042at2759"/>
<name>A0A4Z1SN03_GIAMU</name>
<evidence type="ECO:0000256" key="4">
    <source>
        <dbReference type="ARBA" id="ARBA00022840"/>
    </source>
</evidence>
<evidence type="ECO:0000256" key="5">
    <source>
        <dbReference type="ARBA" id="ARBA00048432"/>
    </source>
</evidence>
<dbReference type="GO" id="GO:0031380">
    <property type="term" value="C:nuclear RNA-directed RNA polymerase complex"/>
    <property type="evidence" value="ECO:0007669"/>
    <property type="project" value="TreeGrafter"/>
</dbReference>
<dbReference type="CDD" id="cd21400">
    <property type="entry name" value="ZBD_UPF1-like"/>
    <property type="match status" value="1"/>
</dbReference>
<dbReference type="InterPro" id="IPR047187">
    <property type="entry name" value="SF1_C_Upf1"/>
</dbReference>
<evidence type="ECO:0000256" key="1">
    <source>
        <dbReference type="ARBA" id="ARBA00022741"/>
    </source>
</evidence>
<dbReference type="GO" id="GO:0008270">
    <property type="term" value="F:zinc ion binding"/>
    <property type="evidence" value="ECO:0007669"/>
    <property type="project" value="UniProtKB-UniRule"/>
</dbReference>
<dbReference type="GO" id="GO:0003724">
    <property type="term" value="F:RNA helicase activity"/>
    <property type="evidence" value="ECO:0007669"/>
    <property type="project" value="InterPro"/>
</dbReference>
<dbReference type="Pfam" id="PF09416">
    <property type="entry name" value="UPF1_Zn_bind"/>
    <property type="match status" value="1"/>
</dbReference>
<keyword evidence="6" id="KW-0863">Zinc-finger</keyword>
<feature type="domain" description="Upf1" evidence="8">
    <location>
        <begin position="1"/>
        <end position="189"/>
    </location>
</feature>
<dbReference type="Pfam" id="PF13087">
    <property type="entry name" value="AAA_12"/>
    <property type="match status" value="1"/>
</dbReference>
<dbReference type="InterPro" id="IPR045055">
    <property type="entry name" value="DNA2/NAM7-like"/>
</dbReference>
<dbReference type="GO" id="GO:0003723">
    <property type="term" value="F:RNA binding"/>
    <property type="evidence" value="ECO:0007669"/>
    <property type="project" value="InterPro"/>
</dbReference>